<dbReference type="RefSeq" id="WP_306734192.1">
    <property type="nucleotide sequence ID" value="NZ_JANHAX010000001.1"/>
</dbReference>
<organism evidence="2 3">
    <name type="scientific">Marimonas arenosa</name>
    <dbReference type="NCBI Taxonomy" id="1795305"/>
    <lineage>
        <taxon>Bacteria</taxon>
        <taxon>Pseudomonadati</taxon>
        <taxon>Pseudomonadota</taxon>
        <taxon>Alphaproteobacteria</taxon>
        <taxon>Rhodobacterales</taxon>
        <taxon>Paracoccaceae</taxon>
        <taxon>Marimonas</taxon>
    </lineage>
</organism>
<evidence type="ECO:0000256" key="1">
    <source>
        <dbReference type="SAM" id="SignalP"/>
    </source>
</evidence>
<accession>A0AAE3WC57</accession>
<proteinExistence type="predicted"/>
<reference evidence="2" key="1">
    <citation type="submission" date="2022-07" db="EMBL/GenBank/DDBJ databases">
        <authorList>
            <person name="Otstavnykh N."/>
            <person name="Isaeva M."/>
            <person name="Bystritskaya E."/>
        </authorList>
    </citation>
    <scope>NUCLEOTIDE SEQUENCE</scope>
    <source>
        <strain evidence="2">KCTC 52189</strain>
    </source>
</reference>
<feature type="signal peptide" evidence="1">
    <location>
        <begin position="1"/>
        <end position="22"/>
    </location>
</feature>
<gene>
    <name evidence="2" type="ORF">NO357_03330</name>
</gene>
<comment type="caution">
    <text evidence="2">The sequence shown here is derived from an EMBL/GenBank/DDBJ whole genome shotgun (WGS) entry which is preliminary data.</text>
</comment>
<keyword evidence="1" id="KW-0732">Signal</keyword>
<reference evidence="2" key="2">
    <citation type="submission" date="2023-02" db="EMBL/GenBank/DDBJ databases">
        <title>'Rhodoalgimonas zhirmunskyi' gen. nov., isolated from a red alga.</title>
        <authorList>
            <person name="Nedashkovskaya O.I."/>
            <person name="Otstavnykh N.Y."/>
            <person name="Bystritskaya E.P."/>
            <person name="Balabanova L.A."/>
            <person name="Isaeva M.P."/>
        </authorList>
    </citation>
    <scope>NUCLEOTIDE SEQUENCE</scope>
    <source>
        <strain evidence="2">KCTC 52189</strain>
    </source>
</reference>
<keyword evidence="3" id="KW-1185">Reference proteome</keyword>
<dbReference type="EMBL" id="JANHAX010000001">
    <property type="protein sequence ID" value="MDQ2088933.1"/>
    <property type="molecule type" value="Genomic_DNA"/>
</dbReference>
<sequence>MRRFQRVGLGVVLTFLTGPVYADEQGVFVAGTQPSERPANAPVVENYDKGGAWYARALSGVSKPYPYSLRFLEDQGGWFNPFIKPGMTGPYDIRGWH</sequence>
<evidence type="ECO:0000313" key="3">
    <source>
        <dbReference type="Proteomes" id="UP001226762"/>
    </source>
</evidence>
<evidence type="ECO:0000313" key="2">
    <source>
        <dbReference type="EMBL" id="MDQ2088933.1"/>
    </source>
</evidence>
<name>A0AAE3WC57_9RHOB</name>
<protein>
    <submittedName>
        <fullName evidence="2">Uncharacterized protein</fullName>
    </submittedName>
</protein>
<dbReference type="AlphaFoldDB" id="A0AAE3WC57"/>
<dbReference type="Proteomes" id="UP001226762">
    <property type="component" value="Unassembled WGS sequence"/>
</dbReference>
<feature type="chain" id="PRO_5042136785" evidence="1">
    <location>
        <begin position="23"/>
        <end position="97"/>
    </location>
</feature>